<sequence length="433" mass="45304">MHADSPLPSIARALEQIETGELRARDLAERCLERIAVRDTEVQAFIAHDAGRVRAQADAIDAGERRGLLRGIPYAVKDVIETAAYPTGYGSALYTGNRTARDAACVALSQEQGAVLLGKVATSEFATQTPGPTRNPLNLAHTPGGSSSGSAAAVADGMAMVAWGTQTTGSITRPAVYCGVVGYKPSFGLVSTAGVGVLSPSQDTVGALARSVADAAALVLGIHGRRYESAPNDARYTVGVCLSSQWRHAGGQAIDALRSWTAKLAAAGMRVKEFALPPAYEALIADQSRLVAYDARQALAYERLTANAGISPRLRERLAAGGVIGLDEYLAMQQRASALRCLVDGLFDGVDALVYPAAEDEAEEGILQSGSPRFGALWTLLHVPTVALPLDVGRRGLPLGAQLVGRPNRDLALLQLAEHASAFSPWLMGSAAA</sequence>
<protein>
    <submittedName>
        <fullName evidence="3">Amidase</fullName>
    </submittedName>
</protein>
<feature type="compositionally biased region" description="Polar residues" evidence="1">
    <location>
        <begin position="126"/>
        <end position="136"/>
    </location>
</feature>
<comment type="caution">
    <text evidence="3">The sequence shown here is derived from an EMBL/GenBank/DDBJ whole genome shotgun (WGS) entry which is preliminary data.</text>
</comment>
<evidence type="ECO:0000259" key="2">
    <source>
        <dbReference type="Pfam" id="PF01425"/>
    </source>
</evidence>
<dbReference type="SUPFAM" id="SSF75304">
    <property type="entry name" value="Amidase signature (AS) enzymes"/>
    <property type="match status" value="1"/>
</dbReference>
<accession>A0A853FXL1</accession>
<dbReference type="PANTHER" id="PTHR11895">
    <property type="entry name" value="TRANSAMIDASE"/>
    <property type="match status" value="1"/>
</dbReference>
<gene>
    <name evidence="3" type="ORF">H0A72_15710</name>
</gene>
<dbReference type="Pfam" id="PF01425">
    <property type="entry name" value="Amidase"/>
    <property type="match status" value="1"/>
</dbReference>
<dbReference type="InterPro" id="IPR000120">
    <property type="entry name" value="Amidase"/>
</dbReference>
<dbReference type="Proteomes" id="UP000559809">
    <property type="component" value="Unassembled WGS sequence"/>
</dbReference>
<dbReference type="InterPro" id="IPR023631">
    <property type="entry name" value="Amidase_dom"/>
</dbReference>
<proteinExistence type="predicted"/>
<dbReference type="InterPro" id="IPR036928">
    <property type="entry name" value="AS_sf"/>
</dbReference>
<dbReference type="Gene3D" id="3.90.1300.10">
    <property type="entry name" value="Amidase signature (AS) domain"/>
    <property type="match status" value="1"/>
</dbReference>
<dbReference type="EMBL" id="JACCEM010000008">
    <property type="protein sequence ID" value="NYT50765.1"/>
    <property type="molecule type" value="Genomic_DNA"/>
</dbReference>
<feature type="domain" description="Amidase" evidence="2">
    <location>
        <begin position="27"/>
        <end position="414"/>
    </location>
</feature>
<dbReference type="PANTHER" id="PTHR11895:SF151">
    <property type="entry name" value="GLUTAMYL-TRNA(GLN) AMIDOTRANSFERASE SUBUNIT A"/>
    <property type="match status" value="1"/>
</dbReference>
<name>A0A853FXL1_9BURK</name>
<evidence type="ECO:0000313" key="3">
    <source>
        <dbReference type="EMBL" id="NYT50765.1"/>
    </source>
</evidence>
<feature type="region of interest" description="Disordered" evidence="1">
    <location>
        <begin position="126"/>
        <end position="148"/>
    </location>
</feature>
<evidence type="ECO:0000313" key="4">
    <source>
        <dbReference type="Proteomes" id="UP000559809"/>
    </source>
</evidence>
<evidence type="ECO:0000256" key="1">
    <source>
        <dbReference type="SAM" id="MobiDB-lite"/>
    </source>
</evidence>
<dbReference type="AlphaFoldDB" id="A0A853FXL1"/>
<dbReference type="GO" id="GO:0003824">
    <property type="term" value="F:catalytic activity"/>
    <property type="evidence" value="ECO:0007669"/>
    <property type="project" value="InterPro"/>
</dbReference>
<organism evidence="3 4">
    <name type="scientific">Parapusillimonas granuli</name>
    <dbReference type="NCBI Taxonomy" id="380911"/>
    <lineage>
        <taxon>Bacteria</taxon>
        <taxon>Pseudomonadati</taxon>
        <taxon>Pseudomonadota</taxon>
        <taxon>Betaproteobacteria</taxon>
        <taxon>Burkholderiales</taxon>
        <taxon>Alcaligenaceae</taxon>
        <taxon>Parapusillimonas</taxon>
    </lineage>
</organism>
<dbReference type="RefSeq" id="WP_180157025.1">
    <property type="nucleotide sequence ID" value="NZ_JACCEM010000008.1"/>
</dbReference>
<reference evidence="3 4" key="1">
    <citation type="submission" date="2020-07" db="EMBL/GenBank/DDBJ databases">
        <title>Taxonomic revisions and descriptions of new bacterial species based on genomic comparisons in the high-G+C-content subgroup of the family Alcaligenaceae.</title>
        <authorList>
            <person name="Szabo A."/>
            <person name="Felfoldi T."/>
        </authorList>
    </citation>
    <scope>NUCLEOTIDE SEQUENCE [LARGE SCALE GENOMIC DNA]</scope>
    <source>
        <strain evidence="3 4">LMG 24012</strain>
    </source>
</reference>
<keyword evidence="4" id="KW-1185">Reference proteome</keyword>